<proteinExistence type="predicted"/>
<gene>
    <name evidence="2" type="ORF">F1599_04970</name>
</gene>
<keyword evidence="1" id="KW-0472">Membrane</keyword>
<keyword evidence="1" id="KW-1133">Transmembrane helix</keyword>
<accession>A0A5M8B5A5</accession>
<dbReference type="RefSeq" id="WP_150082381.1">
    <property type="nucleotide sequence ID" value="NZ_VWRN01000017.1"/>
</dbReference>
<dbReference type="EMBL" id="VWRN01000017">
    <property type="protein sequence ID" value="KAA6129626.1"/>
    <property type="molecule type" value="Genomic_DNA"/>
</dbReference>
<evidence type="ECO:0000256" key="1">
    <source>
        <dbReference type="SAM" id="Phobius"/>
    </source>
</evidence>
<reference evidence="2 3" key="1">
    <citation type="submission" date="2019-09" db="EMBL/GenBank/DDBJ databases">
        <title>Isolation of a novel species in the genus Cupriavidus from patients with sepsis using whole genome sequencing.</title>
        <authorList>
            <person name="Kweon O.J."/>
            <person name="Lee M.-K."/>
        </authorList>
    </citation>
    <scope>NUCLEOTIDE SEQUENCE [LARGE SCALE GENOMIC DNA]</scope>
    <source>
        <strain evidence="2 3">MKL-01</strain>
    </source>
</reference>
<evidence type="ECO:0000313" key="3">
    <source>
        <dbReference type="Proteomes" id="UP000324324"/>
    </source>
</evidence>
<keyword evidence="3" id="KW-1185">Reference proteome</keyword>
<name>A0A5M8B5A5_9BURK</name>
<feature type="transmembrane region" description="Helical" evidence="1">
    <location>
        <begin position="33"/>
        <end position="53"/>
    </location>
</feature>
<evidence type="ECO:0000313" key="2">
    <source>
        <dbReference type="EMBL" id="KAA6129626.1"/>
    </source>
</evidence>
<organism evidence="2 3">
    <name type="scientific">Cupriavidus cauae</name>
    <dbReference type="NCBI Taxonomy" id="2608999"/>
    <lineage>
        <taxon>Bacteria</taxon>
        <taxon>Pseudomonadati</taxon>
        <taxon>Pseudomonadota</taxon>
        <taxon>Betaproteobacteria</taxon>
        <taxon>Burkholderiales</taxon>
        <taxon>Burkholderiaceae</taxon>
        <taxon>Cupriavidus</taxon>
    </lineage>
</organism>
<sequence length="214" mass="21671">MYEPNQQHHASGAKLAPMGCMIQPRFAGTSQRALVRLPAAAFITAALAALIAASPDAAAQAAAPQPAANTFQAQAAQLGIKSCAPLFASLGESLTRGTTYASTAQAQQGAPNDHGAHAVVGMKYDTPNYKGQAAGVIYTAPTKAGGCEGNLVRVAPFPQSCPDVVRQLPQGSTLATTLSGTPLYNLGGNQGQALLVPSGAGCVVVTVASAMERR</sequence>
<dbReference type="AlphaFoldDB" id="A0A5M8B5A5"/>
<comment type="caution">
    <text evidence="2">The sequence shown here is derived from an EMBL/GenBank/DDBJ whole genome shotgun (WGS) entry which is preliminary data.</text>
</comment>
<dbReference type="Proteomes" id="UP000324324">
    <property type="component" value="Unassembled WGS sequence"/>
</dbReference>
<keyword evidence="1" id="KW-0812">Transmembrane</keyword>
<protein>
    <submittedName>
        <fullName evidence="2">Uncharacterized protein</fullName>
    </submittedName>
</protein>